<dbReference type="Pfam" id="PF13193">
    <property type="entry name" value="AMP-binding_C"/>
    <property type="match status" value="3"/>
</dbReference>
<dbReference type="InterPro" id="IPR042099">
    <property type="entry name" value="ANL_N_sf"/>
</dbReference>
<dbReference type="CDD" id="cd19540">
    <property type="entry name" value="LCL_NRPS-like"/>
    <property type="match status" value="2"/>
</dbReference>
<dbReference type="SUPFAM" id="SSF47336">
    <property type="entry name" value="ACP-like"/>
    <property type="match status" value="3"/>
</dbReference>
<dbReference type="PROSITE" id="PS00012">
    <property type="entry name" value="PHOSPHOPANTETHEINE"/>
    <property type="match status" value="3"/>
</dbReference>
<evidence type="ECO:0000256" key="1">
    <source>
        <dbReference type="ARBA" id="ARBA00001957"/>
    </source>
</evidence>
<feature type="compositionally biased region" description="Low complexity" evidence="5">
    <location>
        <begin position="1259"/>
        <end position="1272"/>
    </location>
</feature>
<dbReference type="GO" id="GO:0043041">
    <property type="term" value="P:amino acid activation for nonribosomal peptide biosynthetic process"/>
    <property type="evidence" value="ECO:0007669"/>
    <property type="project" value="TreeGrafter"/>
</dbReference>
<dbReference type="SMART" id="SM00823">
    <property type="entry name" value="PKS_PP"/>
    <property type="match status" value="3"/>
</dbReference>
<feature type="region of interest" description="Disordered" evidence="5">
    <location>
        <begin position="3064"/>
        <end position="3085"/>
    </location>
</feature>
<keyword evidence="8" id="KW-1185">Reference proteome</keyword>
<feature type="region of interest" description="Disordered" evidence="5">
    <location>
        <begin position="1259"/>
        <end position="1278"/>
    </location>
</feature>
<dbReference type="GO" id="GO:0017000">
    <property type="term" value="P:antibiotic biosynthetic process"/>
    <property type="evidence" value="ECO:0007669"/>
    <property type="project" value="UniProtKB-ARBA"/>
</dbReference>
<dbReference type="Pfam" id="PF00975">
    <property type="entry name" value="Thioesterase"/>
    <property type="match status" value="1"/>
</dbReference>
<dbReference type="InterPro" id="IPR023213">
    <property type="entry name" value="CAT-like_dom_sf"/>
</dbReference>
<dbReference type="InterPro" id="IPR001242">
    <property type="entry name" value="Condensation_dom"/>
</dbReference>
<gene>
    <name evidence="7" type="ORF">HCN56_04175</name>
</gene>
<feature type="region of interest" description="Disordered" evidence="5">
    <location>
        <begin position="441"/>
        <end position="464"/>
    </location>
</feature>
<dbReference type="PROSITE" id="PS50075">
    <property type="entry name" value="CARRIER"/>
    <property type="match status" value="3"/>
</dbReference>
<reference evidence="7 8" key="1">
    <citation type="submission" date="2020-03" db="EMBL/GenBank/DDBJ databases">
        <title>Draft genome of Streptomyces sp. ventii, isolated from the Axial Seamount in the Pacific Ocean, and resequencing of the two type strains Streptomyces lonarensis strain NCL 716 and Streptomyces bohaiensis strain 11A07.</title>
        <authorList>
            <person name="Loughran R.M."/>
            <person name="Pfannmuller K.M."/>
            <person name="Wasson B.J."/>
            <person name="Deadmond M.C."/>
            <person name="Paddock B.E."/>
            <person name="Koyack M.J."/>
            <person name="Gallegos D.A."/>
            <person name="Mitchell E.A."/>
            <person name="Ushijima B."/>
            <person name="Saw J.H."/>
            <person name="Mcphail K.L."/>
            <person name="Videau P."/>
        </authorList>
    </citation>
    <scope>NUCLEOTIDE SEQUENCE [LARGE SCALE GENOMIC DNA]</scope>
    <source>
        <strain evidence="7 8">NCL716</strain>
    </source>
</reference>
<dbReference type="Pfam" id="PF00668">
    <property type="entry name" value="Condensation"/>
    <property type="match status" value="3"/>
</dbReference>
<dbReference type="FunFam" id="1.10.1200.10:FF:000016">
    <property type="entry name" value="Non-ribosomal peptide synthase"/>
    <property type="match status" value="3"/>
</dbReference>
<comment type="similarity">
    <text evidence="2">Belongs to the ATP-dependent AMP-binding enzyme family.</text>
</comment>
<dbReference type="InterPro" id="IPR020845">
    <property type="entry name" value="AMP-binding_CS"/>
</dbReference>
<dbReference type="FunFam" id="3.30.300.30:FF:000015">
    <property type="entry name" value="Nonribosomal peptide synthase SidD"/>
    <property type="match status" value="1"/>
</dbReference>
<feature type="compositionally biased region" description="Low complexity" evidence="5">
    <location>
        <begin position="450"/>
        <end position="464"/>
    </location>
</feature>
<protein>
    <submittedName>
        <fullName evidence="7">Amino acid adenylation domain-containing protein</fullName>
    </submittedName>
</protein>
<dbReference type="InterPro" id="IPR000873">
    <property type="entry name" value="AMP-dep_synth/lig_dom"/>
</dbReference>
<dbReference type="InterPro" id="IPR006162">
    <property type="entry name" value="Ppantetheine_attach_site"/>
</dbReference>
<dbReference type="NCBIfam" id="TIGR01733">
    <property type="entry name" value="AA-adenyl-dom"/>
    <property type="match status" value="3"/>
</dbReference>
<evidence type="ECO:0000256" key="5">
    <source>
        <dbReference type="SAM" id="MobiDB-lite"/>
    </source>
</evidence>
<dbReference type="InterPro" id="IPR036736">
    <property type="entry name" value="ACP-like_sf"/>
</dbReference>
<dbReference type="GO" id="GO:0003824">
    <property type="term" value="F:catalytic activity"/>
    <property type="evidence" value="ECO:0007669"/>
    <property type="project" value="InterPro"/>
</dbReference>
<keyword evidence="4" id="KW-0597">Phosphoprotein</keyword>
<dbReference type="GO" id="GO:0005829">
    <property type="term" value="C:cytosol"/>
    <property type="evidence" value="ECO:0007669"/>
    <property type="project" value="TreeGrafter"/>
</dbReference>
<dbReference type="GO" id="GO:0008610">
    <property type="term" value="P:lipid biosynthetic process"/>
    <property type="evidence" value="ECO:0007669"/>
    <property type="project" value="UniProtKB-ARBA"/>
</dbReference>
<evidence type="ECO:0000259" key="6">
    <source>
        <dbReference type="PROSITE" id="PS50075"/>
    </source>
</evidence>
<evidence type="ECO:0000256" key="3">
    <source>
        <dbReference type="ARBA" id="ARBA00022450"/>
    </source>
</evidence>
<dbReference type="CDD" id="cd05930">
    <property type="entry name" value="A_NRPS"/>
    <property type="match status" value="3"/>
</dbReference>
<dbReference type="InterPro" id="IPR025110">
    <property type="entry name" value="AMP-bd_C"/>
</dbReference>
<dbReference type="Gene3D" id="3.30.300.30">
    <property type="match status" value="3"/>
</dbReference>
<dbReference type="GO" id="GO:0072330">
    <property type="term" value="P:monocarboxylic acid biosynthetic process"/>
    <property type="evidence" value="ECO:0007669"/>
    <property type="project" value="UniProtKB-ARBA"/>
</dbReference>
<dbReference type="InterPro" id="IPR020806">
    <property type="entry name" value="PKS_PP-bd"/>
</dbReference>
<dbReference type="Pfam" id="PF00501">
    <property type="entry name" value="AMP-binding"/>
    <property type="match status" value="3"/>
</dbReference>
<evidence type="ECO:0000313" key="7">
    <source>
        <dbReference type="EMBL" id="NJQ04799.1"/>
    </source>
</evidence>
<dbReference type="InterPro" id="IPR010071">
    <property type="entry name" value="AA_adenyl_dom"/>
</dbReference>
<dbReference type="Gene3D" id="1.10.1200.10">
    <property type="entry name" value="ACP-like"/>
    <property type="match status" value="2"/>
</dbReference>
<dbReference type="SUPFAM" id="SSF52777">
    <property type="entry name" value="CoA-dependent acyltransferases"/>
    <property type="match status" value="6"/>
</dbReference>
<dbReference type="InterPro" id="IPR001031">
    <property type="entry name" value="Thioesterase"/>
</dbReference>
<dbReference type="Gene3D" id="3.30.559.10">
    <property type="entry name" value="Chloramphenicol acetyltransferase-like domain"/>
    <property type="match status" value="3"/>
</dbReference>
<accession>A0A7X6HY43</accession>
<dbReference type="GO" id="GO:0031177">
    <property type="term" value="F:phosphopantetheine binding"/>
    <property type="evidence" value="ECO:0007669"/>
    <property type="project" value="InterPro"/>
</dbReference>
<dbReference type="GO" id="GO:0044550">
    <property type="term" value="P:secondary metabolite biosynthetic process"/>
    <property type="evidence" value="ECO:0007669"/>
    <property type="project" value="TreeGrafter"/>
</dbReference>
<dbReference type="SUPFAM" id="SSF56801">
    <property type="entry name" value="Acetyl-CoA synthetase-like"/>
    <property type="match status" value="3"/>
</dbReference>
<dbReference type="PANTHER" id="PTHR45527">
    <property type="entry name" value="NONRIBOSOMAL PEPTIDE SYNTHETASE"/>
    <property type="match status" value="1"/>
</dbReference>
<feature type="domain" description="Carrier" evidence="6">
    <location>
        <begin position="2032"/>
        <end position="2107"/>
    </location>
</feature>
<proteinExistence type="inferred from homology"/>
<dbReference type="InterPro" id="IPR009081">
    <property type="entry name" value="PP-bd_ACP"/>
</dbReference>
<feature type="compositionally biased region" description="Low complexity" evidence="5">
    <location>
        <begin position="3126"/>
        <end position="3142"/>
    </location>
</feature>
<feature type="domain" description="Carrier" evidence="6">
    <location>
        <begin position="969"/>
        <end position="1044"/>
    </location>
</feature>
<keyword evidence="3" id="KW-0596">Phosphopantetheine</keyword>
<dbReference type="Gene3D" id="2.30.38.10">
    <property type="entry name" value="Luciferase, Domain 3"/>
    <property type="match status" value="1"/>
</dbReference>
<dbReference type="Proteomes" id="UP000578686">
    <property type="component" value="Unassembled WGS sequence"/>
</dbReference>
<feature type="region of interest" description="Disordered" evidence="5">
    <location>
        <begin position="2016"/>
        <end position="2035"/>
    </location>
</feature>
<dbReference type="Gene3D" id="3.40.50.1820">
    <property type="entry name" value="alpha/beta hydrolase"/>
    <property type="match status" value="1"/>
</dbReference>
<dbReference type="InterPro" id="IPR045851">
    <property type="entry name" value="AMP-bd_C_sf"/>
</dbReference>
<organism evidence="7 8">
    <name type="scientific">Streptomyces lonarensis</name>
    <dbReference type="NCBI Taxonomy" id="700599"/>
    <lineage>
        <taxon>Bacteria</taxon>
        <taxon>Bacillati</taxon>
        <taxon>Actinomycetota</taxon>
        <taxon>Actinomycetes</taxon>
        <taxon>Kitasatosporales</taxon>
        <taxon>Streptomycetaceae</taxon>
        <taxon>Streptomyces</taxon>
    </lineage>
</organism>
<evidence type="ECO:0000313" key="8">
    <source>
        <dbReference type="Proteomes" id="UP000578686"/>
    </source>
</evidence>
<dbReference type="SUPFAM" id="SSF53474">
    <property type="entry name" value="alpha/beta-Hydrolases"/>
    <property type="match status" value="1"/>
</dbReference>
<dbReference type="InterPro" id="IPR029058">
    <property type="entry name" value="AB_hydrolase_fold"/>
</dbReference>
<dbReference type="PANTHER" id="PTHR45527:SF1">
    <property type="entry name" value="FATTY ACID SYNTHASE"/>
    <property type="match status" value="1"/>
</dbReference>
<dbReference type="EMBL" id="JAAVJD010000015">
    <property type="protein sequence ID" value="NJQ04799.1"/>
    <property type="molecule type" value="Genomic_DNA"/>
</dbReference>
<evidence type="ECO:0000256" key="4">
    <source>
        <dbReference type="ARBA" id="ARBA00022553"/>
    </source>
</evidence>
<dbReference type="NCBIfam" id="NF003417">
    <property type="entry name" value="PRK04813.1"/>
    <property type="match status" value="3"/>
</dbReference>
<dbReference type="Gene3D" id="3.40.50.12780">
    <property type="entry name" value="N-terminal domain of ligase-like"/>
    <property type="match status" value="2"/>
</dbReference>
<sequence length="3486" mass="368680">MPLTAGQLGLWFAQKIDPTSPAYNIAEYADIRGPLDPALLRRAVRRVTGEADALRVTFGEADEVPYQRVADHLDIPVAEVDLRAEADPAARAHRLMAEALETTADTGTGPLVSLMLLRLADEHWYFHQQVHHLAIDGYGAALALGRIADVYTRLASDPGGEIPPFHAPLDALLREEADYRGSEEFATDRAFWNDYLRGMPEPVGLRDAAAPPARTALRTGRAFDPDWLARLRDAARAAGAGWPTLFIAATAAYLHRARGQSEVVLGLPVTTRRTDTARLTPAMVSNVLPLRLEVSPADTVQDLLRRTSRTVRTVLRHQRFPSEELRRERGLLGRRDRLTGPVVNVMAFDDSLAFGPGRATLHNLSIGPVEDMALAAHASFADGGLRLDLLGNPDLHAADDLAVHHARITRLLESFVAAPTAPLGAVGLLGEDERRRVVAAGTGPLPAPRDPALGADAPRPAADPGTLTARFAAQAARTPGATAVVAPDGSLTFAELVARVEELAGRLAARGARPGTRVAVAAARSRDLVVALLAAMRCGAAYVPVDPSYPAERTAHLLGDADPVALVADPATAAAVDPAGRRTLVAPDPADDPGAPTAVPRAPARADAAYVIYTSGSTGRPKGVEVEHRSLTNLLEHHRLESHAAAEDALGRPLRVALTAATSFDASLDPVLWMVAGHALHIVPDEVRRDPQALVAHLHAHGIDAIETTPTYLQQLLGHGLFEDDRRPTVVALGGEAVNDALWQELSAHPGLSVFNFYGPTETTVNAVTTRLSGGSPVIGRPVAGARAYVLDAGLHPLPTGMAGELYLAGAGVARGYAGRAGLTADRFLADPFGAPGSRMYRTGDLARWRADGTLEFLGRTDRQIKVRGHRVDPGEIEAALTALPGVTEAAVLTRPGAGGELLAAYVAVTDPQAGDPAGLRARLTAALPGHLVPALYATVERLPLTPNGKLDTDALPEPSAPAATDDEPPRNDTEAAVCAVYADVLGVDRVGRDSDFFDLGGHSLLAARVVAGLRAALGTEPPIRFLFESPTPAALAARLDEAPGSARPALTAAERPARLPLSPAQQRLWLLERMGEGGATYTIPVALRLTGTLDRAALHAALHDLVARHESLRTLFPEDAEGPYQRVLPADATDVPLDEAPFGERPGPHTPRAFDLTREIPLRAALHTLSDHSHVLVVTLHHIAADGWSMGPLSRDLSAAYAARLSGRAPGWEPLAVQYGDYAVWQREVLGSVEDVSSRAAEESAFWREALAGLPEELPLPVDRPRGTAPAAGGGSVPLTLDATAHARLRDLARASGASPFMVLHAALAVLLSRISGTSDVAVGTPVAGRTDQALAPLIGFFVNTLVLRADTSGDPTFRELLARVKETDLAAYAHQELPFEQLVEEISPARSLDRHPLFQVMLSLNNNEPPRLSLPGLAVDREESVGRIGAKFDLTVDLAEHHDTDGRPLGIAGELEYSRELFDESTALRIAAHLTRLVDAALTDPDTPVTDLEFLDDAERAAALDRAEPGRSTPPAPGRTIVDVLTTQALVTPERVAVADADGPLAFGDLIDAAEELARRLHHAGVRPGDRVAAALPRTRLQIIALVAVLRLGAVHVPLDPTHPAERNRLVLETARPARVLTTTALAVGLPAGRWPLLNLDETTAVPTGARAPLPDGPAPRDAAYVLYTSGSTGTPKGVVVEHHSLVNLLAGHRDQLIGPAEAAAGGRPLRVALTAAATFDASWDPVLWMVAGHELHLADDDARRDPEALTAFLRQHAVDVLETTPSFLAELRTAGLLAEGTHRPSVVALGGEAVGADLWHELADLPDVAGWNLYGPTETTVDSVVAPVTADTPPRIGHAVPGNRAYVLDGRLRPVAPGVTGELYVAGAGVARGYDRRPGLTADRFLADPYGGPGARMYRTGDLVRRHDDGSLEYAGRADGQVKIRGHRVETGEVEAALLRHPAVARAAVAVRPDASGAAALVAWALPVRDAEDAPTASDLRDFLRGSLPGYMVPAAVGVVDTLPLGVHGKTDTTTLPWPADGSPDEVAPPRTPRERELCALFADILGRAAIGRDENFFDLGGHSLLATRLVARIRTAFGVELPVRALFEAPTAAALAPRIDTAEAARPALRPAALTGPAPMSPAQRRLWFLHRLDPDDPAYHLPLAVRLTGTVDREALRAALGDLTDRHEVLRTVLAVPGDGRRAGDGDGHGGDGDEAVQRVLPAAEGRPELGERTVTPEALPDALREESGRPFDLARRTPLRATLLSTSPESHVLVVTLHHIAADGWSMGPLSRDLSAAYAARFSGRAPGWEPLAVQYGDYAVWQREVLGSVEDVSSRAAEESVFWREALAGLPEELPLPVDRPRGTAPAAGGAVPLPLTGTTGENVERLARSSGASPFMVLHAALAVLLSRISGTSDVAVGTPVAGRTDQALASLIGFFVNTLVLRADTSGDPTFRELLARVKETDLAAYAHQELPFEQLVEEISPARSLDRHPLFQVMLSLNNNESPTLALPGLRAEPARVETGGAKFDLSFSLGETTTAADPAAGALGGTLEYRSDLFDEATARRLATWFARLLTAATAAPDARLSELPLLSGEETSQLLALGDGGPAPEAPTTLVERFHAAVAAASEGAHALVARDGRLDFPELLARATRLARELREAGVAPGDPVATVLPRTTHAVVGMLAGWTAGAVHTPLDAALPEGRIRTVLAEARPALTLVTADTAHLLPPEAPRLVLDEPGTAARIASRTAQPLPDTPRPQDPAYLIHTSGSTGRPKGVLVEHRAIARLLEHHRRTLYRPAAREAGDRTLRVALTASLSFDASLDPVLWMLAGHELHLADEDVRRDPEALVAWAHEHRVDVLETTPSHLEQLLDAGLLDDGPDRPGAHRPRVLALGGEAVPTGLWRTLAAAPGVRAVNLYGPTEATVDTLTAPVGATATPVLGRAVAGTRAYVLDAALRPTPPGVTGELYLAGDSLARGYPQRPGETAQRFLADPHGPAGSRMYRTGDLVRRTPDGELAYVGRADDQVKVRGFRVEPDEIAAVLAEAPGVSRAAVVLDTGAGAPAGGRLVAYLVPAADGGTGAEAGETRESGESGESGGGAATLTAAVREHAARTLPGHMVPAAWAVLERLPLTPNGKLDRAALPAPAQGGAPAGRGPRTPREDVLCALFAEVLGVEQVGAEEDFFALGGHSLLAARLIGRVRESLGVELGIRVLFEAPTVARLAERLADGATDDSLSVLLPLRPAGDRPPLFCVHPAGGLAWVYAGLLQYLEAGQPVHGLQMPNLAGTEPFPESITAMADRYVRELRAVQPHGPYRLLGWSFGGNVAQEVAARLEQAGEEVALLALLDAFPLPPLDDLDSADRDTVFRALLLNVGVESAVLEGDAPLDATTVRDAFRESGSPLGALEPATIDHMVDNFAGQSQLMRQHTPSVFSGETLFFTATVGLPEQLTLDLWTPYLTGRLRNTDVACTHAQMMQPEPRQHIGSVLSAALRDLPDTPRR</sequence>
<dbReference type="Pfam" id="PF00550">
    <property type="entry name" value="PP-binding"/>
    <property type="match status" value="3"/>
</dbReference>
<dbReference type="FunFam" id="2.30.38.10:FF:000001">
    <property type="entry name" value="Non-ribosomal peptide synthetase PvdI"/>
    <property type="match status" value="1"/>
</dbReference>
<dbReference type="Gene3D" id="3.30.559.30">
    <property type="entry name" value="Nonribosomal peptide synthetase, condensation domain"/>
    <property type="match status" value="3"/>
</dbReference>
<feature type="domain" description="Carrier" evidence="6">
    <location>
        <begin position="3141"/>
        <end position="3216"/>
    </location>
</feature>
<dbReference type="Gene3D" id="3.40.50.980">
    <property type="match status" value="2"/>
</dbReference>
<dbReference type="PROSITE" id="PS00455">
    <property type="entry name" value="AMP_BINDING"/>
    <property type="match status" value="3"/>
</dbReference>
<comment type="cofactor">
    <cofactor evidence="1">
        <name>pantetheine 4'-phosphate</name>
        <dbReference type="ChEBI" id="CHEBI:47942"/>
    </cofactor>
</comment>
<name>A0A7X6HY43_9ACTN</name>
<evidence type="ECO:0000256" key="2">
    <source>
        <dbReference type="ARBA" id="ARBA00006432"/>
    </source>
</evidence>
<feature type="region of interest" description="Disordered" evidence="5">
    <location>
        <begin position="3123"/>
        <end position="3143"/>
    </location>
</feature>
<comment type="caution">
    <text evidence="7">The sequence shown here is derived from an EMBL/GenBank/DDBJ whole genome shotgun (WGS) entry which is preliminary data.</text>
</comment>
<feature type="region of interest" description="Disordered" evidence="5">
    <location>
        <begin position="948"/>
        <end position="973"/>
    </location>
</feature>